<gene>
    <name evidence="2" type="ORF">SAMN02799615_04246</name>
</gene>
<protein>
    <submittedName>
        <fullName evidence="2">Uncharacterized protein</fullName>
    </submittedName>
</protein>
<keyword evidence="3" id="KW-1185">Reference proteome</keyword>
<feature type="region of interest" description="Disordered" evidence="1">
    <location>
        <begin position="48"/>
        <end position="71"/>
    </location>
</feature>
<dbReference type="Proteomes" id="UP000199477">
    <property type="component" value="Unassembled WGS sequence"/>
</dbReference>
<dbReference type="AlphaFoldDB" id="A0A1I2JVC4"/>
<dbReference type="EMBL" id="FONH01000031">
    <property type="protein sequence ID" value="SFF57830.1"/>
    <property type="molecule type" value="Genomic_DNA"/>
</dbReference>
<sequence length="71" mass="7529">MQQFVPFEDDWDALEKLHPASLIPFRIGVPCAHDLAATADHCTLPVIPSTTSSSPTAAPRRLTVPAGSSST</sequence>
<evidence type="ECO:0000313" key="3">
    <source>
        <dbReference type="Proteomes" id="UP000199477"/>
    </source>
</evidence>
<reference evidence="3" key="1">
    <citation type="submission" date="2016-10" db="EMBL/GenBank/DDBJ databases">
        <authorList>
            <person name="Varghese N."/>
            <person name="Submissions S."/>
        </authorList>
    </citation>
    <scope>NUCLEOTIDE SEQUENCE [LARGE SCALE GENOMIC DNA]</scope>
    <source>
        <strain evidence="3">UNC178MFTsu3.1</strain>
    </source>
</reference>
<evidence type="ECO:0000256" key="1">
    <source>
        <dbReference type="SAM" id="MobiDB-lite"/>
    </source>
</evidence>
<feature type="compositionally biased region" description="Low complexity" evidence="1">
    <location>
        <begin position="48"/>
        <end position="59"/>
    </location>
</feature>
<organism evidence="2 3">
    <name type="scientific">Dyella marensis</name>
    <dbReference type="NCBI Taxonomy" id="500610"/>
    <lineage>
        <taxon>Bacteria</taxon>
        <taxon>Pseudomonadati</taxon>
        <taxon>Pseudomonadota</taxon>
        <taxon>Gammaproteobacteria</taxon>
        <taxon>Lysobacterales</taxon>
        <taxon>Rhodanobacteraceae</taxon>
        <taxon>Dyella</taxon>
    </lineage>
</organism>
<evidence type="ECO:0000313" key="2">
    <source>
        <dbReference type="EMBL" id="SFF57830.1"/>
    </source>
</evidence>
<dbReference type="STRING" id="500610.SAMN02799615_04246"/>
<proteinExistence type="predicted"/>
<name>A0A1I2JVC4_9GAMM</name>
<accession>A0A1I2JVC4</accession>